<dbReference type="InterPro" id="IPR051266">
    <property type="entry name" value="CLCR"/>
</dbReference>
<proteinExistence type="predicted"/>
<dbReference type="PROSITE" id="PS50234">
    <property type="entry name" value="VWFA"/>
    <property type="match status" value="1"/>
</dbReference>
<dbReference type="AlphaFoldDB" id="A0A6S6S2B4"/>
<dbReference type="InterPro" id="IPR022156">
    <property type="entry name" value="Uncharacterised_YfbK_N"/>
</dbReference>
<feature type="compositionally biased region" description="Polar residues" evidence="1">
    <location>
        <begin position="208"/>
        <end position="218"/>
    </location>
</feature>
<reference evidence="4" key="1">
    <citation type="submission" date="2020-01" db="EMBL/GenBank/DDBJ databases">
        <authorList>
            <person name="Meier V. D."/>
            <person name="Meier V D."/>
        </authorList>
    </citation>
    <scope>NUCLEOTIDE SEQUENCE</scope>
    <source>
        <strain evidence="4">HLG_WM_MAG_10</strain>
    </source>
</reference>
<organism evidence="4">
    <name type="scientific">uncultured Aureispira sp</name>
    <dbReference type="NCBI Taxonomy" id="1331704"/>
    <lineage>
        <taxon>Bacteria</taxon>
        <taxon>Pseudomonadati</taxon>
        <taxon>Bacteroidota</taxon>
        <taxon>Saprospiria</taxon>
        <taxon>Saprospirales</taxon>
        <taxon>Saprospiraceae</taxon>
        <taxon>Aureispira</taxon>
        <taxon>environmental samples</taxon>
    </lineage>
</organism>
<dbReference type="Pfam" id="PF13620">
    <property type="entry name" value="CarboxypepD_reg"/>
    <property type="match status" value="1"/>
</dbReference>
<dbReference type="Pfam" id="PF13519">
    <property type="entry name" value="VWA_2"/>
    <property type="match status" value="1"/>
</dbReference>
<name>A0A6S6S2B4_9BACT</name>
<dbReference type="InterPro" id="IPR021908">
    <property type="entry name" value="YfbK_C"/>
</dbReference>
<feature type="region of interest" description="Disordered" evidence="1">
    <location>
        <begin position="166"/>
        <end position="219"/>
    </location>
</feature>
<feature type="chain" id="PRO_5027636177" evidence="2">
    <location>
        <begin position="21"/>
        <end position="720"/>
    </location>
</feature>
<evidence type="ECO:0000256" key="2">
    <source>
        <dbReference type="SAM" id="SignalP"/>
    </source>
</evidence>
<sequence length="720" mass="78870">MYKYFILSLLFFSLITISNGQVTGNLQGKVIDTESNEGLPFATVRLKIVDSLCLSTQTDFDGNYSFSNVVATTYDVEASYVGFPTMKIEGVLVKTGQVRRLDIEMSEGVGLETPLELVVVADRIPLVEQDAMSGGQTLGAEDIKNLATRSISSIAATTAGVMQADEGEALSSNGSRRHTSNLTMVDGSKSKRSRSLKRKKSLNRPTLKPSTSSVVATQDKTKATAAANGLNSVEKPSNEEYGTFVENKYIAVQDEALSTFSIDVDRASYSNIRRHLDQMQKPPKDAVRIEEMINYFNYDYPQPADEHPFLVKTEVSDCPWNKDAKLVHIGLQGKKIDLEKAPISNLVFLIDVSGSMSAANKLPLLKESLKLLINNMRAKDKMAMVVYAGAAGLIQASTSDKNKLLAALDQLEAGGSTAGGAGIELAYKVAKQNLVSNGNNRVIIATDGDFNVGNSSTTALETLIVEKRKDDIFLTVLGYGMGNYKDDRMEVLADKGNGNYAYIDNIKEAKKTLVKEMGGTLYTIAKDVKLQIEFNPVQVQSYRLVGYENRLLNKEDFNDDTKDAGELGAGHTVTALYEVILSDNYKKHTKETKGNNVDDLVYQKSKATYLAQTSKDLMTIKLRYKQPKGNKSILMALPVVKDIQPISEASENFRFASAVAGFGMLLRESEFTTDLTYDTVLELAKGAQGTDKEGYRKEFIGMVKNVRSMSAQANKIEAGK</sequence>
<feature type="compositionally biased region" description="Basic residues" evidence="1">
    <location>
        <begin position="190"/>
        <end position="202"/>
    </location>
</feature>
<dbReference type="Gene3D" id="3.40.50.410">
    <property type="entry name" value="von Willebrand factor, type A domain"/>
    <property type="match status" value="1"/>
</dbReference>
<dbReference type="InterPro" id="IPR036465">
    <property type="entry name" value="vWFA_dom_sf"/>
</dbReference>
<dbReference type="Pfam" id="PF12034">
    <property type="entry name" value="YfbK_C"/>
    <property type="match status" value="1"/>
</dbReference>
<feature type="domain" description="VWFA" evidence="3">
    <location>
        <begin position="345"/>
        <end position="517"/>
    </location>
</feature>
<accession>A0A6S6S2B4</accession>
<dbReference type="SUPFAM" id="SSF53300">
    <property type="entry name" value="vWA-like"/>
    <property type="match status" value="1"/>
</dbReference>
<gene>
    <name evidence="4" type="ORF">HELGO_WM28587</name>
</gene>
<dbReference type="SMART" id="SM00327">
    <property type="entry name" value="VWA"/>
    <property type="match status" value="1"/>
</dbReference>
<dbReference type="Pfam" id="PF12450">
    <property type="entry name" value="vWF_A"/>
    <property type="match status" value="1"/>
</dbReference>
<feature type="signal peptide" evidence="2">
    <location>
        <begin position="1"/>
        <end position="20"/>
    </location>
</feature>
<dbReference type="InterPro" id="IPR002035">
    <property type="entry name" value="VWF_A"/>
</dbReference>
<dbReference type="InterPro" id="IPR008969">
    <property type="entry name" value="CarboxyPept-like_regulatory"/>
</dbReference>
<dbReference type="Gene3D" id="2.60.40.1120">
    <property type="entry name" value="Carboxypeptidase-like, regulatory domain"/>
    <property type="match status" value="1"/>
</dbReference>
<dbReference type="PANTHER" id="PTHR10579:SF43">
    <property type="entry name" value="ZINC FINGER (C3HC4-TYPE RING FINGER) FAMILY PROTEIN"/>
    <property type="match status" value="1"/>
</dbReference>
<protein>
    <submittedName>
        <fullName evidence="4">von Willebrand factor type A domain protein</fullName>
    </submittedName>
</protein>
<dbReference type="EMBL" id="CACVAQ010000017">
    <property type="protein sequence ID" value="CAA6799029.1"/>
    <property type="molecule type" value="Genomic_DNA"/>
</dbReference>
<dbReference type="SUPFAM" id="SSF49464">
    <property type="entry name" value="Carboxypeptidase regulatory domain-like"/>
    <property type="match status" value="1"/>
</dbReference>
<evidence type="ECO:0000259" key="3">
    <source>
        <dbReference type="PROSITE" id="PS50234"/>
    </source>
</evidence>
<evidence type="ECO:0000256" key="1">
    <source>
        <dbReference type="SAM" id="MobiDB-lite"/>
    </source>
</evidence>
<keyword evidence="2" id="KW-0732">Signal</keyword>
<evidence type="ECO:0000313" key="4">
    <source>
        <dbReference type="EMBL" id="CAA6799029.1"/>
    </source>
</evidence>
<dbReference type="PANTHER" id="PTHR10579">
    <property type="entry name" value="CALCIUM-ACTIVATED CHLORIDE CHANNEL REGULATOR"/>
    <property type="match status" value="1"/>
</dbReference>